<dbReference type="GO" id="GO:0000160">
    <property type="term" value="P:phosphorelay signal transduction system"/>
    <property type="evidence" value="ECO:0007669"/>
    <property type="project" value="InterPro"/>
</dbReference>
<dbReference type="AlphaFoldDB" id="A0A517ZA29"/>
<dbReference type="Proteomes" id="UP000320496">
    <property type="component" value="Chromosome"/>
</dbReference>
<dbReference type="KEGG" id="mri:Mal4_36880"/>
<dbReference type="Gene3D" id="3.40.50.2300">
    <property type="match status" value="1"/>
</dbReference>
<dbReference type="CDD" id="cd16936">
    <property type="entry name" value="HATPase_RsbW-like"/>
    <property type="match status" value="1"/>
</dbReference>
<dbReference type="RefSeq" id="WP_145370537.1">
    <property type="nucleotide sequence ID" value="NZ_CP036275.1"/>
</dbReference>
<dbReference type="SUPFAM" id="SSF52172">
    <property type="entry name" value="CheY-like"/>
    <property type="match status" value="1"/>
</dbReference>
<dbReference type="Pfam" id="PF13581">
    <property type="entry name" value="HATPase_c_2"/>
    <property type="match status" value="1"/>
</dbReference>
<evidence type="ECO:0000256" key="2">
    <source>
        <dbReference type="PROSITE-ProRule" id="PRU00169"/>
    </source>
</evidence>
<evidence type="ECO:0000259" key="3">
    <source>
        <dbReference type="PROSITE" id="PS50110"/>
    </source>
</evidence>
<evidence type="ECO:0000256" key="1">
    <source>
        <dbReference type="ARBA" id="ARBA00022553"/>
    </source>
</evidence>
<dbReference type="CDD" id="cd00156">
    <property type="entry name" value="REC"/>
    <property type="match status" value="1"/>
</dbReference>
<reference evidence="4 5" key="1">
    <citation type="submission" date="2019-02" db="EMBL/GenBank/DDBJ databases">
        <title>Deep-cultivation of Planctomycetes and their phenomic and genomic characterization uncovers novel biology.</title>
        <authorList>
            <person name="Wiegand S."/>
            <person name="Jogler M."/>
            <person name="Boedeker C."/>
            <person name="Pinto D."/>
            <person name="Vollmers J."/>
            <person name="Rivas-Marin E."/>
            <person name="Kohn T."/>
            <person name="Peeters S.H."/>
            <person name="Heuer A."/>
            <person name="Rast P."/>
            <person name="Oberbeckmann S."/>
            <person name="Bunk B."/>
            <person name="Jeske O."/>
            <person name="Meyerdierks A."/>
            <person name="Storesund J.E."/>
            <person name="Kallscheuer N."/>
            <person name="Luecker S."/>
            <person name="Lage O.M."/>
            <person name="Pohl T."/>
            <person name="Merkel B.J."/>
            <person name="Hornburger P."/>
            <person name="Mueller R.-W."/>
            <person name="Bruemmer F."/>
            <person name="Labrenz M."/>
            <person name="Spormann A.M."/>
            <person name="Op den Camp H."/>
            <person name="Overmann J."/>
            <person name="Amann R."/>
            <person name="Jetten M.S.M."/>
            <person name="Mascher T."/>
            <person name="Medema M.H."/>
            <person name="Devos D.P."/>
            <person name="Kaster A.-K."/>
            <person name="Ovreas L."/>
            <person name="Rohde M."/>
            <person name="Galperin M.Y."/>
            <person name="Jogler C."/>
        </authorList>
    </citation>
    <scope>NUCLEOTIDE SEQUENCE [LARGE SCALE GENOMIC DNA]</scope>
    <source>
        <strain evidence="4 5">Mal4</strain>
    </source>
</reference>
<dbReference type="Gene3D" id="3.30.565.10">
    <property type="entry name" value="Histidine kinase-like ATPase, C-terminal domain"/>
    <property type="match status" value="1"/>
</dbReference>
<evidence type="ECO:0000313" key="4">
    <source>
        <dbReference type="EMBL" id="QDU39347.1"/>
    </source>
</evidence>
<name>A0A517ZA29_9PLAN</name>
<gene>
    <name evidence="4" type="primary">luxO</name>
    <name evidence="4" type="ORF">Mal4_36880</name>
</gene>
<dbReference type="InterPro" id="IPR001789">
    <property type="entry name" value="Sig_transdc_resp-reg_receiver"/>
</dbReference>
<keyword evidence="5" id="KW-1185">Reference proteome</keyword>
<dbReference type="SUPFAM" id="SSF55874">
    <property type="entry name" value="ATPase domain of HSP90 chaperone/DNA topoisomerase II/histidine kinase"/>
    <property type="match status" value="1"/>
</dbReference>
<dbReference type="EMBL" id="CP036275">
    <property type="protein sequence ID" value="QDU39347.1"/>
    <property type="molecule type" value="Genomic_DNA"/>
</dbReference>
<dbReference type="Pfam" id="PF00072">
    <property type="entry name" value="Response_reg"/>
    <property type="match status" value="1"/>
</dbReference>
<proteinExistence type="predicted"/>
<dbReference type="PROSITE" id="PS50110">
    <property type="entry name" value="RESPONSE_REGULATORY"/>
    <property type="match status" value="1"/>
</dbReference>
<feature type="domain" description="Response regulatory" evidence="3">
    <location>
        <begin position="3"/>
        <end position="119"/>
    </location>
</feature>
<dbReference type="InterPro" id="IPR050595">
    <property type="entry name" value="Bact_response_regulator"/>
</dbReference>
<dbReference type="InterPro" id="IPR036890">
    <property type="entry name" value="HATPase_C_sf"/>
</dbReference>
<keyword evidence="1 2" id="KW-0597">Phosphoprotein</keyword>
<accession>A0A517ZA29</accession>
<dbReference type="InterPro" id="IPR003594">
    <property type="entry name" value="HATPase_dom"/>
</dbReference>
<evidence type="ECO:0000313" key="5">
    <source>
        <dbReference type="Proteomes" id="UP000320496"/>
    </source>
</evidence>
<organism evidence="4 5">
    <name type="scientific">Maioricimonas rarisocia</name>
    <dbReference type="NCBI Taxonomy" id="2528026"/>
    <lineage>
        <taxon>Bacteria</taxon>
        <taxon>Pseudomonadati</taxon>
        <taxon>Planctomycetota</taxon>
        <taxon>Planctomycetia</taxon>
        <taxon>Planctomycetales</taxon>
        <taxon>Planctomycetaceae</taxon>
        <taxon>Maioricimonas</taxon>
    </lineage>
</organism>
<dbReference type="PANTHER" id="PTHR44591:SF3">
    <property type="entry name" value="RESPONSE REGULATORY DOMAIN-CONTAINING PROTEIN"/>
    <property type="match status" value="1"/>
</dbReference>
<protein>
    <submittedName>
        <fullName evidence="4">Luminescence regulatory protein LuxO</fullName>
    </submittedName>
</protein>
<dbReference type="InterPro" id="IPR011006">
    <property type="entry name" value="CheY-like_superfamily"/>
</dbReference>
<sequence>MTTILIVDDNPVEQRYVARVLRSAIEEFEVIYADDGRDAVVALNRQPVDLVLTDLHMPEMNGLELLSVARRQFRDVPIVIMTSRGSEQAATDALRRGAANYIPKKALEAELPDLCSHVLELSRQRREEEEAAAWTVQQRIVFELPSRMLAAAKLARHLQKMCSSTSRLDGTTRARLGVAVEEALLNAVVHGNLEIGSELREFEDESFAELVGQREKQSPYCERTVRVVYESSESEIRFVIRDQGPGFDVAQLPDAASDENLMKASGRGILLMRCFMDEVSFNGEGTEVTMVLRLGVSPGNSADTADAEEPSGQD</sequence>
<dbReference type="PANTHER" id="PTHR44591">
    <property type="entry name" value="STRESS RESPONSE REGULATOR PROTEIN 1"/>
    <property type="match status" value="1"/>
</dbReference>
<dbReference type="OrthoDB" id="111340at2"/>
<dbReference type="SMART" id="SM00448">
    <property type="entry name" value="REC"/>
    <property type="match status" value="1"/>
</dbReference>
<feature type="modified residue" description="4-aspartylphosphate" evidence="2">
    <location>
        <position position="54"/>
    </location>
</feature>